<comment type="caution">
    <text evidence="1">The sequence shown here is derived from an EMBL/GenBank/DDBJ whole genome shotgun (WGS) entry which is preliminary data.</text>
</comment>
<reference evidence="1 2" key="1">
    <citation type="submission" date="2021-06" db="EMBL/GenBank/DDBJ databases">
        <title>Actinomycetes sequencing.</title>
        <authorList>
            <person name="Shan Q."/>
        </authorList>
    </citation>
    <scope>NUCLEOTIDE SEQUENCE [LARGE SCALE GENOMIC DNA]</scope>
    <source>
        <strain evidence="1 2">NEAU-G5</strain>
    </source>
</reference>
<dbReference type="RefSeq" id="WP_215924439.1">
    <property type="nucleotide sequence ID" value="NZ_JAHKNI010000035.1"/>
</dbReference>
<evidence type="ECO:0000313" key="2">
    <source>
        <dbReference type="Proteomes" id="UP000733379"/>
    </source>
</evidence>
<proteinExistence type="predicted"/>
<keyword evidence="2" id="KW-1185">Reference proteome</keyword>
<name>A0ABS6BD07_9NOCA</name>
<protein>
    <submittedName>
        <fullName evidence="1">Uncharacterized protein</fullName>
    </submittedName>
</protein>
<accession>A0ABS6BD07</accession>
<dbReference type="EMBL" id="JAHKNI010000035">
    <property type="protein sequence ID" value="MBU3068180.1"/>
    <property type="molecule type" value="Genomic_DNA"/>
</dbReference>
<gene>
    <name evidence="1" type="ORF">KO481_42530</name>
</gene>
<evidence type="ECO:0000313" key="1">
    <source>
        <dbReference type="EMBL" id="MBU3068180.1"/>
    </source>
</evidence>
<dbReference type="Proteomes" id="UP000733379">
    <property type="component" value="Unassembled WGS sequence"/>
</dbReference>
<sequence length="68" mass="7170">MYPKPTVAKGGYGDLEIPPIGDSVSLGHMNDRCAGDPSIDALIDTADKEHDSVRACGCCQRYLAGFAV</sequence>
<organism evidence="1 2">
    <name type="scientific">Nocardia albiluteola</name>
    <dbReference type="NCBI Taxonomy" id="2842303"/>
    <lineage>
        <taxon>Bacteria</taxon>
        <taxon>Bacillati</taxon>
        <taxon>Actinomycetota</taxon>
        <taxon>Actinomycetes</taxon>
        <taxon>Mycobacteriales</taxon>
        <taxon>Nocardiaceae</taxon>
        <taxon>Nocardia</taxon>
    </lineage>
</organism>